<proteinExistence type="inferred from homology"/>
<feature type="domain" description="Type II secretion system protein GspF" evidence="16">
    <location>
        <begin position="278"/>
        <end position="400"/>
    </location>
</feature>
<name>Q2LVJ6_SYNAS</name>
<dbReference type="NCBIfam" id="TIGR02120">
    <property type="entry name" value="GspF"/>
    <property type="match status" value="1"/>
</dbReference>
<keyword evidence="18" id="KW-1185">Reference proteome</keyword>
<dbReference type="InterPro" id="IPR011850">
    <property type="entry name" value="T2SS_GspF"/>
</dbReference>
<feature type="transmembrane region" description="Helical" evidence="15">
    <location>
        <begin position="173"/>
        <end position="196"/>
    </location>
</feature>
<keyword evidence="10" id="KW-0653">Protein transport</keyword>
<evidence type="ECO:0000256" key="3">
    <source>
        <dbReference type="ARBA" id="ARBA00005745"/>
    </source>
</evidence>
<keyword evidence="12 15" id="KW-0472">Membrane</keyword>
<dbReference type="InterPro" id="IPR003004">
    <property type="entry name" value="GspF/PilC"/>
</dbReference>
<keyword evidence="5" id="KW-1003">Cell membrane</keyword>
<protein>
    <recommendedName>
        <fullName evidence="13">General secretion pathway protein F</fullName>
    </recommendedName>
</protein>
<dbReference type="KEGG" id="sat:SYN_01550"/>
<evidence type="ECO:0000256" key="11">
    <source>
        <dbReference type="ARBA" id="ARBA00022989"/>
    </source>
</evidence>
<dbReference type="InterPro" id="IPR018076">
    <property type="entry name" value="T2SS_GspF_dom"/>
</dbReference>
<feature type="domain" description="Type II secretion system protein GspF" evidence="16">
    <location>
        <begin position="75"/>
        <end position="197"/>
    </location>
</feature>
<dbReference type="GO" id="GO:0005886">
    <property type="term" value="C:plasma membrane"/>
    <property type="evidence" value="ECO:0007669"/>
    <property type="project" value="UniProtKB-SubCell"/>
</dbReference>
<dbReference type="PRINTS" id="PR00812">
    <property type="entry name" value="BCTERIALGSPF"/>
</dbReference>
<dbReference type="EMBL" id="CP000252">
    <property type="protein sequence ID" value="ABC78108.1"/>
    <property type="molecule type" value="Genomic_DNA"/>
</dbReference>
<evidence type="ECO:0000256" key="10">
    <source>
        <dbReference type="ARBA" id="ARBA00022927"/>
    </source>
</evidence>
<evidence type="ECO:0000256" key="12">
    <source>
        <dbReference type="ARBA" id="ARBA00023136"/>
    </source>
</evidence>
<dbReference type="PANTHER" id="PTHR30012">
    <property type="entry name" value="GENERAL SECRETION PATHWAY PROTEIN"/>
    <property type="match status" value="1"/>
</dbReference>
<keyword evidence="7 14" id="KW-0812">Transmembrane</keyword>
<sequence>MPFYEYTARNRSGEQISGTLEAPSATAARQKLREAFIFPMECREARIGAQAQEPLSRKPLPFVKPVNPGELSVTTRHLATLLSAGMPLVQALNILVTQTDNQALQSILSQIRKDVVEGISLSAGMSSFPRVFSSFYISMVRAGEASGTLPVVLERLADYSEKQQEFARKIKAALAYPILMFLFGALILFFLITFVIPNITEVFEEMNQSLPTITTLLISFSGFLHDAWWLLLLLAAAVAGLGRYAITRTDRGKRLWSIMLLRIPFFGKMNREMAMARFASTLGTLLQNGVPLLTALEISRHIARNLLIAEAIENAGVEIKEGQGLSVALARSGLFPRMATEMIAIGEQSGRLEEMLSRIADSYEKETSAGLAFFMSLLEPLMILIMGLLVGFVVISVLLPIFEMNQLVK</sequence>
<evidence type="ECO:0000256" key="8">
    <source>
        <dbReference type="ARBA" id="ARBA00022723"/>
    </source>
</evidence>
<comment type="similarity">
    <text evidence="3 14">Belongs to the GSP F family.</text>
</comment>
<dbReference type="GO" id="GO:0046872">
    <property type="term" value="F:metal ion binding"/>
    <property type="evidence" value="ECO:0007669"/>
    <property type="project" value="UniProtKB-KW"/>
</dbReference>
<dbReference type="AlphaFoldDB" id="Q2LVJ6"/>
<dbReference type="InterPro" id="IPR001992">
    <property type="entry name" value="T2SS_GspF/T4SS_PilC_CS"/>
</dbReference>
<keyword evidence="11 15" id="KW-1133">Transmembrane helix</keyword>
<dbReference type="RefSeq" id="WP_011418128.1">
    <property type="nucleotide sequence ID" value="NC_007759.1"/>
</dbReference>
<dbReference type="HOGENOM" id="CLU_035032_2_1_7"/>
<evidence type="ECO:0000256" key="14">
    <source>
        <dbReference type="RuleBase" id="RU003923"/>
    </source>
</evidence>
<evidence type="ECO:0000256" key="15">
    <source>
        <dbReference type="SAM" id="Phobius"/>
    </source>
</evidence>
<dbReference type="PANTHER" id="PTHR30012:SF0">
    <property type="entry name" value="TYPE II SECRETION SYSTEM PROTEIN F-RELATED"/>
    <property type="match status" value="1"/>
</dbReference>
<feature type="transmembrane region" description="Helical" evidence="15">
    <location>
        <begin position="381"/>
        <end position="402"/>
    </location>
</feature>
<keyword evidence="4 14" id="KW-0813">Transport</keyword>
<evidence type="ECO:0000256" key="1">
    <source>
        <dbReference type="ARBA" id="ARBA00002684"/>
    </source>
</evidence>
<dbReference type="Proteomes" id="UP000001933">
    <property type="component" value="Chromosome"/>
</dbReference>
<dbReference type="FunFam" id="1.20.81.30:FF:000001">
    <property type="entry name" value="Type II secretion system protein F"/>
    <property type="match status" value="2"/>
</dbReference>
<dbReference type="PROSITE" id="PS00874">
    <property type="entry name" value="T2SP_F"/>
    <property type="match status" value="1"/>
</dbReference>
<comment type="subcellular location">
    <subcellularLocation>
        <location evidence="2">Cell inner membrane</location>
        <topology evidence="2">Multi-pass membrane protein</topology>
    </subcellularLocation>
    <subcellularLocation>
        <location evidence="14">Cell membrane</location>
        <topology evidence="14">Multi-pass membrane protein</topology>
    </subcellularLocation>
</comment>
<evidence type="ECO:0000256" key="13">
    <source>
        <dbReference type="ARBA" id="ARBA00030750"/>
    </source>
</evidence>
<dbReference type="Gene3D" id="1.20.81.30">
    <property type="entry name" value="Type II secretion system (T2SS), domain F"/>
    <property type="match status" value="2"/>
</dbReference>
<reference evidence="17 18" key="1">
    <citation type="journal article" date="2007" name="Proc. Natl. Acad. Sci. U.S.A.">
        <title>The genome of Syntrophus aciditrophicus: life at the thermodynamic limit of microbial growth.</title>
        <authorList>
            <person name="McInerney M.J."/>
            <person name="Rohlin L."/>
            <person name="Mouttaki H."/>
            <person name="Kim U."/>
            <person name="Krupp R.S."/>
            <person name="Rios-Hernandez L."/>
            <person name="Sieber J."/>
            <person name="Struchtemeyer C.G."/>
            <person name="Bhattacharyya A."/>
            <person name="Campbell J.W."/>
            <person name="Gunsalus R.P."/>
        </authorList>
    </citation>
    <scope>NUCLEOTIDE SEQUENCE [LARGE SCALE GENOMIC DNA]</scope>
    <source>
        <strain evidence="17 18">SB</strain>
    </source>
</reference>
<keyword evidence="9" id="KW-0106">Calcium</keyword>
<gene>
    <name evidence="17" type="ORF">SYN_01550</name>
</gene>
<evidence type="ECO:0000256" key="9">
    <source>
        <dbReference type="ARBA" id="ARBA00022837"/>
    </source>
</evidence>
<keyword evidence="6" id="KW-0997">Cell inner membrane</keyword>
<evidence type="ECO:0000259" key="16">
    <source>
        <dbReference type="Pfam" id="PF00482"/>
    </source>
</evidence>
<dbReference type="InterPro" id="IPR042094">
    <property type="entry name" value="T2SS_GspF_sf"/>
</dbReference>
<dbReference type="Pfam" id="PF00482">
    <property type="entry name" value="T2SSF"/>
    <property type="match status" value="2"/>
</dbReference>
<evidence type="ECO:0000256" key="5">
    <source>
        <dbReference type="ARBA" id="ARBA00022475"/>
    </source>
</evidence>
<evidence type="ECO:0000256" key="7">
    <source>
        <dbReference type="ARBA" id="ARBA00022692"/>
    </source>
</evidence>
<organism evidence="17 18">
    <name type="scientific">Syntrophus aciditrophicus (strain SB)</name>
    <dbReference type="NCBI Taxonomy" id="56780"/>
    <lineage>
        <taxon>Bacteria</taxon>
        <taxon>Pseudomonadati</taxon>
        <taxon>Thermodesulfobacteriota</taxon>
        <taxon>Syntrophia</taxon>
        <taxon>Syntrophales</taxon>
        <taxon>Syntrophaceae</taxon>
        <taxon>Syntrophus</taxon>
    </lineage>
</organism>
<feature type="transmembrane region" description="Helical" evidence="15">
    <location>
        <begin position="227"/>
        <end position="246"/>
    </location>
</feature>
<evidence type="ECO:0000256" key="2">
    <source>
        <dbReference type="ARBA" id="ARBA00004429"/>
    </source>
</evidence>
<evidence type="ECO:0000313" key="18">
    <source>
        <dbReference type="Proteomes" id="UP000001933"/>
    </source>
</evidence>
<comment type="function">
    <text evidence="1">Component of the type II secretion system inner membrane complex required for the energy-dependent secretion of extracellular factors such as proteases and toxins from the periplasm.</text>
</comment>
<dbReference type="eggNOG" id="COG1459">
    <property type="taxonomic scope" value="Bacteria"/>
</dbReference>
<dbReference type="OrthoDB" id="9805682at2"/>
<evidence type="ECO:0000256" key="6">
    <source>
        <dbReference type="ARBA" id="ARBA00022519"/>
    </source>
</evidence>
<dbReference type="STRING" id="56780.SYN_01550"/>
<evidence type="ECO:0000256" key="4">
    <source>
        <dbReference type="ARBA" id="ARBA00022448"/>
    </source>
</evidence>
<dbReference type="GO" id="GO:0015628">
    <property type="term" value="P:protein secretion by the type II secretion system"/>
    <property type="evidence" value="ECO:0007669"/>
    <property type="project" value="InterPro"/>
</dbReference>
<dbReference type="FunCoup" id="Q2LVJ6">
    <property type="interactions" value="235"/>
</dbReference>
<accession>Q2LVJ6</accession>
<dbReference type="InParanoid" id="Q2LVJ6"/>
<evidence type="ECO:0000313" key="17">
    <source>
        <dbReference type="EMBL" id="ABC78108.1"/>
    </source>
</evidence>
<keyword evidence="8" id="KW-0479">Metal-binding</keyword>
<dbReference type="GO" id="GO:0015627">
    <property type="term" value="C:type II protein secretion system complex"/>
    <property type="evidence" value="ECO:0007669"/>
    <property type="project" value="InterPro"/>
</dbReference>